<organism evidence="5 6">
    <name type="scientific">Tamlana crocina</name>
    <dbReference type="NCBI Taxonomy" id="393006"/>
    <lineage>
        <taxon>Bacteria</taxon>
        <taxon>Pseudomonadati</taxon>
        <taxon>Bacteroidota</taxon>
        <taxon>Flavobacteriia</taxon>
        <taxon>Flavobacteriales</taxon>
        <taxon>Flavobacteriaceae</taxon>
        <taxon>Tamlana</taxon>
    </lineage>
</organism>
<evidence type="ECO:0000313" key="5">
    <source>
        <dbReference type="EMBL" id="NJX14503.1"/>
    </source>
</evidence>
<dbReference type="SMART" id="SM00342">
    <property type="entry name" value="HTH_ARAC"/>
    <property type="match status" value="1"/>
</dbReference>
<sequence length="266" mass="30129">MTPSSVSISPISHTETPKQKPGYSVVCWVKNEIDGIGINGAFHKNVSDAVFFIDSKHQWRLSIQNTNVSGYVLYLSEAVLNQPTLSNLHINKVRLFSSDNTPMFKLSPGIEKRTQSILEMIDELLGSHLNHKDEAILSLLNTFFIYCDGQCNIKTMVHDNSSKANIVYSFKKLADQHIFNYHEVGDYAKMLNITPKYLNECVKEVLQVSSKSILIEQLLMRSRHALKFSNKTIKEISFELGFSSPDYFSAFFKTQTGIPPSEIRKA</sequence>
<dbReference type="EMBL" id="JAAVJS010000003">
    <property type="protein sequence ID" value="NJX14503.1"/>
    <property type="molecule type" value="Genomic_DNA"/>
</dbReference>
<keyword evidence="6" id="KW-1185">Reference proteome</keyword>
<name>A0ABX1DD08_9FLAO</name>
<keyword evidence="1" id="KW-0805">Transcription regulation</keyword>
<dbReference type="PANTHER" id="PTHR43280:SF32">
    <property type="entry name" value="TRANSCRIPTIONAL REGULATORY PROTEIN"/>
    <property type="match status" value="1"/>
</dbReference>
<comment type="caution">
    <text evidence="5">The sequence shown here is derived from an EMBL/GenBank/DDBJ whole genome shotgun (WGS) entry which is preliminary data.</text>
</comment>
<evidence type="ECO:0000256" key="2">
    <source>
        <dbReference type="ARBA" id="ARBA00023125"/>
    </source>
</evidence>
<reference evidence="5 6" key="1">
    <citation type="submission" date="2020-03" db="EMBL/GenBank/DDBJ databases">
        <title>Tamlana sp. nov, isolated from XXX.</title>
        <authorList>
            <person name="Cao W.R."/>
        </authorList>
    </citation>
    <scope>NUCLEOTIDE SEQUENCE [LARGE SCALE GENOMIC DNA]</scope>
    <source>
        <strain evidence="5 6">HST1-43</strain>
    </source>
</reference>
<dbReference type="Gene3D" id="1.10.10.60">
    <property type="entry name" value="Homeodomain-like"/>
    <property type="match status" value="1"/>
</dbReference>
<evidence type="ECO:0000256" key="3">
    <source>
        <dbReference type="ARBA" id="ARBA00023163"/>
    </source>
</evidence>
<gene>
    <name evidence="5" type="ORF">HC176_03250</name>
</gene>
<dbReference type="Proteomes" id="UP000760545">
    <property type="component" value="Unassembled WGS sequence"/>
</dbReference>
<keyword evidence="3" id="KW-0804">Transcription</keyword>
<dbReference type="Pfam" id="PF12833">
    <property type="entry name" value="HTH_18"/>
    <property type="match status" value="1"/>
</dbReference>
<protein>
    <submittedName>
        <fullName evidence="5">AraC family transcriptional regulator</fullName>
    </submittedName>
</protein>
<keyword evidence="2" id="KW-0238">DNA-binding</keyword>
<dbReference type="SUPFAM" id="SSF46689">
    <property type="entry name" value="Homeodomain-like"/>
    <property type="match status" value="1"/>
</dbReference>
<evidence type="ECO:0000259" key="4">
    <source>
        <dbReference type="PROSITE" id="PS01124"/>
    </source>
</evidence>
<proteinExistence type="predicted"/>
<dbReference type="InterPro" id="IPR018060">
    <property type="entry name" value="HTH_AraC"/>
</dbReference>
<evidence type="ECO:0000313" key="6">
    <source>
        <dbReference type="Proteomes" id="UP000760545"/>
    </source>
</evidence>
<dbReference type="InterPro" id="IPR020449">
    <property type="entry name" value="Tscrpt_reg_AraC-type_HTH"/>
</dbReference>
<feature type="domain" description="HTH araC/xylS-type" evidence="4">
    <location>
        <begin position="168"/>
        <end position="266"/>
    </location>
</feature>
<accession>A0ABX1DD08</accession>
<evidence type="ECO:0000256" key="1">
    <source>
        <dbReference type="ARBA" id="ARBA00023015"/>
    </source>
</evidence>
<dbReference type="InterPro" id="IPR009057">
    <property type="entry name" value="Homeodomain-like_sf"/>
</dbReference>
<dbReference type="PRINTS" id="PR00032">
    <property type="entry name" value="HTHARAC"/>
</dbReference>
<dbReference type="PANTHER" id="PTHR43280">
    <property type="entry name" value="ARAC-FAMILY TRANSCRIPTIONAL REGULATOR"/>
    <property type="match status" value="1"/>
</dbReference>
<dbReference type="PROSITE" id="PS01124">
    <property type="entry name" value="HTH_ARAC_FAMILY_2"/>
    <property type="match status" value="1"/>
</dbReference>
<dbReference type="RefSeq" id="WP_167916756.1">
    <property type="nucleotide sequence ID" value="NZ_JAAVJS010000003.1"/>
</dbReference>